<feature type="region of interest" description="Disordered" evidence="4">
    <location>
        <begin position="290"/>
        <end position="322"/>
    </location>
</feature>
<dbReference type="Gene3D" id="3.30.40.100">
    <property type="match status" value="1"/>
</dbReference>
<feature type="compositionally biased region" description="Basic and acidic residues" evidence="4">
    <location>
        <begin position="1249"/>
        <end position="1259"/>
    </location>
</feature>
<proteinExistence type="predicted"/>
<feature type="compositionally biased region" description="Basic and acidic residues" evidence="4">
    <location>
        <begin position="1287"/>
        <end position="1298"/>
    </location>
</feature>
<feature type="compositionally biased region" description="Polar residues" evidence="4">
    <location>
        <begin position="1487"/>
        <end position="1497"/>
    </location>
</feature>
<feature type="compositionally biased region" description="Basic and acidic residues" evidence="4">
    <location>
        <begin position="865"/>
        <end position="893"/>
    </location>
</feature>
<keyword evidence="3" id="KW-0862">Zinc</keyword>
<evidence type="ECO:0000313" key="7">
    <source>
        <dbReference type="Proteomes" id="UP000607653"/>
    </source>
</evidence>
<feature type="region of interest" description="Disordered" evidence="4">
    <location>
        <begin position="458"/>
        <end position="580"/>
    </location>
</feature>
<dbReference type="InterPro" id="IPR011124">
    <property type="entry name" value="Znf_CW"/>
</dbReference>
<protein>
    <recommendedName>
        <fullName evidence="5">CW-type domain-containing protein</fullName>
    </recommendedName>
</protein>
<dbReference type="InterPro" id="IPR056406">
    <property type="entry name" value="THD_CWZF3/5/7"/>
</dbReference>
<feature type="region of interest" description="Disordered" evidence="4">
    <location>
        <begin position="615"/>
        <end position="653"/>
    </location>
</feature>
<feature type="region of interest" description="Disordered" evidence="4">
    <location>
        <begin position="221"/>
        <end position="248"/>
    </location>
</feature>
<evidence type="ECO:0000256" key="4">
    <source>
        <dbReference type="SAM" id="MobiDB-lite"/>
    </source>
</evidence>
<evidence type="ECO:0000313" key="6">
    <source>
        <dbReference type="EMBL" id="DAD38005.1"/>
    </source>
</evidence>
<feature type="compositionally biased region" description="Basic and acidic residues" evidence="4">
    <location>
        <begin position="478"/>
        <end position="487"/>
    </location>
</feature>
<feature type="compositionally biased region" description="Basic and acidic residues" evidence="4">
    <location>
        <begin position="312"/>
        <end position="322"/>
    </location>
</feature>
<feature type="compositionally biased region" description="Basic and acidic residues" evidence="4">
    <location>
        <begin position="570"/>
        <end position="580"/>
    </location>
</feature>
<feature type="compositionally biased region" description="Basic and acidic residues" evidence="4">
    <location>
        <begin position="1318"/>
        <end position="1336"/>
    </location>
</feature>
<dbReference type="EMBL" id="DUZY01000004">
    <property type="protein sequence ID" value="DAD38005.1"/>
    <property type="molecule type" value="Genomic_DNA"/>
</dbReference>
<keyword evidence="7" id="KW-1185">Reference proteome</keyword>
<feature type="region of interest" description="Disordered" evidence="4">
    <location>
        <begin position="943"/>
        <end position="1497"/>
    </location>
</feature>
<feature type="compositionally biased region" description="Basic and acidic residues" evidence="4">
    <location>
        <begin position="1343"/>
        <end position="1380"/>
    </location>
</feature>
<gene>
    <name evidence="6" type="ORF">HUJ06_008646</name>
</gene>
<feature type="compositionally biased region" description="Basic and acidic residues" evidence="4">
    <location>
        <begin position="458"/>
        <end position="471"/>
    </location>
</feature>
<name>A0A822Z3F6_NELNU</name>
<dbReference type="Proteomes" id="UP000607653">
    <property type="component" value="Unassembled WGS sequence"/>
</dbReference>
<feature type="compositionally biased region" description="Low complexity" evidence="4">
    <location>
        <begin position="1108"/>
        <end position="1119"/>
    </location>
</feature>
<feature type="domain" description="CW-type" evidence="5">
    <location>
        <begin position="682"/>
        <end position="735"/>
    </location>
</feature>
<dbReference type="PANTHER" id="PTHR46524">
    <property type="entry name" value="CW-TYPE ZINC FINGER"/>
    <property type="match status" value="1"/>
</dbReference>
<feature type="compositionally biased region" description="Polar residues" evidence="4">
    <location>
        <begin position="1228"/>
        <end position="1239"/>
    </location>
</feature>
<dbReference type="Pfam" id="PF07496">
    <property type="entry name" value="zf-CW"/>
    <property type="match status" value="1"/>
</dbReference>
<keyword evidence="1" id="KW-0479">Metal-binding</keyword>
<feature type="region of interest" description="Disordered" evidence="4">
    <location>
        <begin position="808"/>
        <end position="919"/>
    </location>
</feature>
<accession>A0A822Z3F6</accession>
<feature type="region of interest" description="Disordered" evidence="4">
    <location>
        <begin position="94"/>
        <end position="196"/>
    </location>
</feature>
<feature type="compositionally biased region" description="Polar residues" evidence="4">
    <location>
        <begin position="143"/>
        <end position="159"/>
    </location>
</feature>
<feature type="compositionally biased region" description="Basic and acidic residues" evidence="4">
    <location>
        <begin position="943"/>
        <end position="954"/>
    </location>
</feature>
<feature type="compositionally biased region" description="Polar residues" evidence="4">
    <location>
        <begin position="105"/>
        <end position="136"/>
    </location>
</feature>
<evidence type="ECO:0000259" key="5">
    <source>
        <dbReference type="PROSITE" id="PS51050"/>
    </source>
</evidence>
<feature type="compositionally biased region" description="Low complexity" evidence="4">
    <location>
        <begin position="810"/>
        <end position="824"/>
    </location>
</feature>
<keyword evidence="2" id="KW-0863">Zinc-finger</keyword>
<organism evidence="6 7">
    <name type="scientific">Nelumbo nucifera</name>
    <name type="common">Sacred lotus</name>
    <dbReference type="NCBI Taxonomy" id="4432"/>
    <lineage>
        <taxon>Eukaryota</taxon>
        <taxon>Viridiplantae</taxon>
        <taxon>Streptophyta</taxon>
        <taxon>Embryophyta</taxon>
        <taxon>Tracheophyta</taxon>
        <taxon>Spermatophyta</taxon>
        <taxon>Magnoliopsida</taxon>
        <taxon>Proteales</taxon>
        <taxon>Nelumbonaceae</taxon>
        <taxon>Nelumbo</taxon>
    </lineage>
</organism>
<feature type="compositionally biased region" description="Basic and acidic residues" evidence="4">
    <location>
        <begin position="1040"/>
        <end position="1056"/>
    </location>
</feature>
<evidence type="ECO:0000256" key="3">
    <source>
        <dbReference type="ARBA" id="ARBA00022833"/>
    </source>
</evidence>
<evidence type="ECO:0000256" key="2">
    <source>
        <dbReference type="ARBA" id="ARBA00022771"/>
    </source>
</evidence>
<dbReference type="GO" id="GO:0008270">
    <property type="term" value="F:zinc ion binding"/>
    <property type="evidence" value="ECO:0007669"/>
    <property type="project" value="UniProtKB-KW"/>
</dbReference>
<dbReference type="Pfam" id="PF24756">
    <property type="entry name" value="THD_CWZF3-5-7"/>
    <property type="match status" value="1"/>
</dbReference>
<dbReference type="PANTHER" id="PTHR46524:SF7">
    <property type="entry name" value="CW-TYPE ZINC FINGER"/>
    <property type="match status" value="1"/>
</dbReference>
<sequence>MLSVGSRDGRKGLGLGFGVGGEMEETELEEGEACYYQGGDTSIDPDVALSYIDEKLQDVLGHFQKDFEGGVSAENLGAKFGGYGSFLPTYQRSPSILSHPRSPEKVQNYSAPRSPNNFLSEVGCQNSTVPSSASSQERPERASLSTVPPSISRASSVDNSVKRDPCSYSTRDAGEHTPNQEPPHRSVPINSSDQKTLKVRIKVGPDNLAARKNAEIYSGLGLDISPSSSFEDSPAESGGISPESHDSLDKSPMRILQQIMTSFSVPGGQLLSPLPDSLLHLMEKEKLLGDGRVGPARKGSRDNSLMEADDPSSMRRDGKLLGDKKMKPVEKNGRSVEVKNENAKDSSNDISALLKKEIDIETPAGRELVSNALKISIISNLKCPIGETAKGVFKASDISREANKDVVKDKYFSPDFAKEEGLELASSQDLNRVEKRSLKMSSTDKVCEDKKDSFYKDASFERKKDRSKDESVCGTSKVESDALKGGKDLNGGSVNPPKQKVGLKSTSQEQDGANIPQWKEQSSSGGKRKSKGSQSNGIPPADLHKERLRVDSGSVVKEKRKNTSTGDYSSKSKIDGTKLHKEKGKIRDGYRDVLGDVKVEQSECRLDSVEMPFKDRQKNKKTEAFDKEFQTSADKTKERSIGKKPDSSLTHVEHQKAAPMTAPALVENGPISDGASATVAAVLIQDNWVCCDKCQKWRLLPYGIEPEHLPKKWKCSMLTWLPGMNRCNISEEETTKAVQAYQAPFALLGNQNNLQAQPNIVATGVNLVDVQNLGQNNQDSSLVGLSAGGKKKHGLKEASISNSTSVINFSNSSKKNQQSSVKSRSLNDVTNSPLESSLANRPGFQQSNKSGDFAGEKHMHKQKEKYKLPEHYSDGGDGKHMKNKRESDQEGLRASKKTKKEGAYYADEDRNSDHGGAMGRVFPCSSGSLPTKVLGKDLQKYNKFSSSKDSKCNAKDGSLASVKKPNDHFQVSLDGGSLDMGKNNKMDMAAKKRKGKEWQGSQSYSEALPTSAHHPQDSGVPMKVETSESELRKDKKIRLSKSDGRESSTSKSEGRKDKKGKVTRIILSGSRDQPVDGMEEEGISCIEKEPLQGQQDSLKRDSGFGQPSVAATSSSSKVSGSRKTKSNFQEVKGSPVESVSSSPLRIFNPDKLMPVKRNVSLKDETSNFGVSGMGSPRRCSDGEGGDGGSHRSGIVKKEKTSSGTHHRSLESSVQQDRDALSGKIKNQAEPSSKFGSTHLVNGGPDNLDQDNHCHEERANNSHYHSNGLVPRKSGKGSSRSKDKHRNSKSDFEKGKVRVPDSFSEQEELYSMKSSRYVGEPESHDCSPSHEEMRDGKYNFMEKCGMKPDKDEKGHSGKHDHVGKWSSESSRRENQSKHGVHEGSGAKLDPNGSKDGKPIIQQNMLQEREGERSSNWISSDRTDRMEIPSGRGKSHLLTHSGDKQEPQSLCGRIAPGSQTGSGSVVFPVDASGGGEALKAPKHPRKPDNQNGSHSNNVRYATPNGIGVRDLDAPSPLRKDSSSQAAAINALKEAKNLKHTADRLKNSASYVEATGLYFQAALKFLHGASLLECSIENIRYGEQNQSMHIYSSTAALCEFCAREYEKYKDMAAASLAYKCMEVAYMKVIYFKHSTASKDQTELHGALQMVPPGESPSSSASDVDNLTHQGVQDKIASTKSTNSPHFGGNHVIVARNRPRFEGLLNFAKEAASAMEASRKAQNAFAAASVHGEEGQYVEAISSVKRVLDFSFHDVEGFLRLVRVSMEAINH</sequence>
<dbReference type="InterPro" id="IPR055300">
    <property type="entry name" value="CWZF3/5/7"/>
</dbReference>
<reference evidence="6 7" key="1">
    <citation type="journal article" date="2020" name="Mol. Biol. Evol.">
        <title>Distinct Expression and Methylation Patterns for Genes with Different Fates following a Single Whole-Genome Duplication in Flowering Plants.</title>
        <authorList>
            <person name="Shi T."/>
            <person name="Rahmani R.S."/>
            <person name="Gugger P.F."/>
            <person name="Wang M."/>
            <person name="Li H."/>
            <person name="Zhang Y."/>
            <person name="Li Z."/>
            <person name="Wang Q."/>
            <person name="Van de Peer Y."/>
            <person name="Marchal K."/>
            <person name="Chen J."/>
        </authorList>
    </citation>
    <scope>NUCLEOTIDE SEQUENCE [LARGE SCALE GENOMIC DNA]</scope>
    <source>
        <tissue evidence="6">Leaf</tissue>
    </source>
</reference>
<comment type="caution">
    <text evidence="6">The sequence shown here is derived from an EMBL/GenBank/DDBJ whole genome shotgun (WGS) entry which is preliminary data.</text>
</comment>
<feature type="compositionally biased region" description="Polar residues" evidence="4">
    <location>
        <begin position="826"/>
        <end position="850"/>
    </location>
</feature>
<evidence type="ECO:0000256" key="1">
    <source>
        <dbReference type="ARBA" id="ARBA00022723"/>
    </source>
</evidence>
<dbReference type="PROSITE" id="PS51050">
    <property type="entry name" value="ZF_CW"/>
    <property type="match status" value="1"/>
</dbReference>